<proteinExistence type="predicted"/>
<gene>
    <name evidence="2" type="ORF">HB844_08050</name>
</gene>
<dbReference type="EMBL" id="JAARPY010000007">
    <property type="protein sequence ID" value="MBC1398818.1"/>
    <property type="molecule type" value="Genomic_DNA"/>
</dbReference>
<reference evidence="2 3" key="1">
    <citation type="submission" date="2020-03" db="EMBL/GenBank/DDBJ databases">
        <title>Soil Listeria distribution.</title>
        <authorList>
            <person name="Liao J."/>
            <person name="Wiedmann M."/>
        </authorList>
    </citation>
    <scope>NUCLEOTIDE SEQUENCE [LARGE SCALE GENOMIC DNA]</scope>
    <source>
        <strain evidence="2 3">FSL L7-1645</strain>
    </source>
</reference>
<comment type="caution">
    <text evidence="2">The sequence shown here is derived from an EMBL/GenBank/DDBJ whole genome shotgun (WGS) entry which is preliminary data.</text>
</comment>
<evidence type="ECO:0000313" key="2">
    <source>
        <dbReference type="EMBL" id="MBC1398818.1"/>
    </source>
</evidence>
<feature type="compositionally biased region" description="Low complexity" evidence="1">
    <location>
        <begin position="65"/>
        <end position="76"/>
    </location>
</feature>
<organism evidence="2 3">
    <name type="scientific">Listeria fleischmannii</name>
    <dbReference type="NCBI Taxonomy" id="1069827"/>
    <lineage>
        <taxon>Bacteria</taxon>
        <taxon>Bacillati</taxon>
        <taxon>Bacillota</taxon>
        <taxon>Bacilli</taxon>
        <taxon>Bacillales</taxon>
        <taxon>Listeriaceae</taxon>
        <taxon>Listeria</taxon>
    </lineage>
</organism>
<evidence type="ECO:0000313" key="3">
    <source>
        <dbReference type="Proteomes" id="UP000571128"/>
    </source>
</evidence>
<feature type="compositionally biased region" description="Basic and acidic residues" evidence="1">
    <location>
        <begin position="1"/>
        <end position="64"/>
    </location>
</feature>
<dbReference type="AlphaFoldDB" id="A0A841YFD6"/>
<sequence length="121" mass="13973">MEAEEKAEKAKQAEEEAKKVAEEKAAKEKKVAEEAEKKKKEEAAKREKERVAEERAAEERRQAQEEQPQSEPEQSQGQIKGSYNGIYHVPGSTYYDRTKNVKEWFNTVEEAEKAGYRAPER</sequence>
<accession>A0A841YFD6</accession>
<evidence type="ECO:0000256" key="1">
    <source>
        <dbReference type="SAM" id="MobiDB-lite"/>
    </source>
</evidence>
<feature type="region of interest" description="Disordered" evidence="1">
    <location>
        <begin position="1"/>
        <end position="93"/>
    </location>
</feature>
<protein>
    <submittedName>
        <fullName evidence="2">Uncharacterized protein</fullName>
    </submittedName>
</protein>
<name>A0A841YFD6_9LIST</name>
<dbReference type="Proteomes" id="UP000571128">
    <property type="component" value="Unassembled WGS sequence"/>
</dbReference>